<dbReference type="InterPro" id="IPR004709">
    <property type="entry name" value="NaH_exchanger"/>
</dbReference>
<dbReference type="PRINTS" id="PR01084">
    <property type="entry name" value="NAHEXCHNGR"/>
</dbReference>
<keyword evidence="6" id="KW-0406">Ion transport</keyword>
<dbReference type="InterPro" id="IPR018422">
    <property type="entry name" value="Cation/H_exchanger_CPA1"/>
</dbReference>
<evidence type="ECO:0000256" key="7">
    <source>
        <dbReference type="ARBA" id="ARBA00023136"/>
    </source>
</evidence>
<feature type="non-terminal residue" evidence="11">
    <location>
        <position position="1"/>
    </location>
</feature>
<dbReference type="Pfam" id="PF00999">
    <property type="entry name" value="Na_H_Exchanger"/>
    <property type="match status" value="1"/>
</dbReference>
<name>A0ABU7A6G6_9TELE</name>
<reference evidence="11 12" key="1">
    <citation type="submission" date="2021-07" db="EMBL/GenBank/DDBJ databases">
        <authorList>
            <person name="Palmer J.M."/>
        </authorList>
    </citation>
    <scope>NUCLEOTIDE SEQUENCE [LARGE SCALE GENOMIC DNA]</scope>
    <source>
        <strain evidence="11 12">AT_MEX2019</strain>
        <tissue evidence="11">Muscle</tissue>
    </source>
</reference>
<keyword evidence="2" id="KW-0813">Transport</keyword>
<evidence type="ECO:0000313" key="11">
    <source>
        <dbReference type="EMBL" id="MED6233229.1"/>
    </source>
</evidence>
<comment type="caution">
    <text evidence="11">The sequence shown here is derived from an EMBL/GenBank/DDBJ whole genome shotgun (WGS) entry which is preliminary data.</text>
</comment>
<evidence type="ECO:0000256" key="4">
    <source>
        <dbReference type="ARBA" id="ARBA00022989"/>
    </source>
</evidence>
<dbReference type="EMBL" id="JAHUTI010002058">
    <property type="protein sequence ID" value="MED6233229.1"/>
    <property type="molecule type" value="Genomic_DNA"/>
</dbReference>
<comment type="subcellular location">
    <subcellularLocation>
        <location evidence="1">Membrane</location>
        <topology evidence="1">Multi-pass membrane protein</topology>
    </subcellularLocation>
</comment>
<keyword evidence="12" id="KW-1185">Reference proteome</keyword>
<organism evidence="11 12">
    <name type="scientific">Ataeniobius toweri</name>
    <dbReference type="NCBI Taxonomy" id="208326"/>
    <lineage>
        <taxon>Eukaryota</taxon>
        <taxon>Metazoa</taxon>
        <taxon>Chordata</taxon>
        <taxon>Craniata</taxon>
        <taxon>Vertebrata</taxon>
        <taxon>Euteleostomi</taxon>
        <taxon>Actinopterygii</taxon>
        <taxon>Neopterygii</taxon>
        <taxon>Teleostei</taxon>
        <taxon>Neoteleostei</taxon>
        <taxon>Acanthomorphata</taxon>
        <taxon>Ovalentaria</taxon>
        <taxon>Atherinomorphae</taxon>
        <taxon>Cyprinodontiformes</taxon>
        <taxon>Goodeidae</taxon>
        <taxon>Ataeniobius</taxon>
    </lineage>
</organism>
<protein>
    <recommendedName>
        <fullName evidence="10">Cation/H+ exchanger transmembrane domain-containing protein</fullName>
    </recommendedName>
</protein>
<dbReference type="InterPro" id="IPR006153">
    <property type="entry name" value="Cation/H_exchanger_TM"/>
</dbReference>
<sequence length="152" mass="16750">DTLNPEVLFNLFLPPIIFFGAYTLNQRRFIENLGSVLTYAFLGTMISSLCIGACVYGFTRLMVLLGRAADGEFSLTDCLLFGAIMSATDPGDEELFIPISDLSEHQREDSHCGLAVALKGNTLQCHAVLIRFDPSELITLIRLKLNAYMPNA</sequence>
<gene>
    <name evidence="11" type="ORF">ATANTOWER_008770</name>
</gene>
<dbReference type="PANTHER" id="PTHR10110">
    <property type="entry name" value="SODIUM/HYDROGEN EXCHANGER"/>
    <property type="match status" value="1"/>
</dbReference>
<proteinExistence type="predicted"/>
<evidence type="ECO:0000259" key="10">
    <source>
        <dbReference type="Pfam" id="PF00999"/>
    </source>
</evidence>
<feature type="transmembrane region" description="Helical" evidence="9">
    <location>
        <begin position="36"/>
        <end position="58"/>
    </location>
</feature>
<feature type="domain" description="Cation/H+ exchanger transmembrane" evidence="10">
    <location>
        <begin position="3"/>
        <end position="91"/>
    </location>
</feature>
<evidence type="ECO:0000256" key="1">
    <source>
        <dbReference type="ARBA" id="ARBA00004141"/>
    </source>
</evidence>
<evidence type="ECO:0000256" key="5">
    <source>
        <dbReference type="ARBA" id="ARBA00023053"/>
    </source>
</evidence>
<keyword evidence="7 9" id="KW-0472">Membrane</keyword>
<evidence type="ECO:0000313" key="12">
    <source>
        <dbReference type="Proteomes" id="UP001345963"/>
    </source>
</evidence>
<evidence type="ECO:0000256" key="2">
    <source>
        <dbReference type="ARBA" id="ARBA00022448"/>
    </source>
</evidence>
<evidence type="ECO:0000256" key="3">
    <source>
        <dbReference type="ARBA" id="ARBA00022692"/>
    </source>
</evidence>
<dbReference type="Proteomes" id="UP001345963">
    <property type="component" value="Unassembled WGS sequence"/>
</dbReference>
<accession>A0ABU7A6G6</accession>
<keyword evidence="3 9" id="KW-0812">Transmembrane</keyword>
<keyword evidence="5" id="KW-0915">Sodium</keyword>
<dbReference type="PANTHER" id="PTHR10110:SF61">
    <property type="entry name" value="SODIUM_HYDROGEN EXCHANGER 9"/>
    <property type="match status" value="1"/>
</dbReference>
<evidence type="ECO:0000256" key="8">
    <source>
        <dbReference type="ARBA" id="ARBA00023201"/>
    </source>
</evidence>
<keyword evidence="8" id="KW-0739">Sodium transport</keyword>
<feature type="transmembrane region" description="Helical" evidence="9">
    <location>
        <begin position="7"/>
        <end position="24"/>
    </location>
</feature>
<evidence type="ECO:0000256" key="9">
    <source>
        <dbReference type="SAM" id="Phobius"/>
    </source>
</evidence>
<keyword evidence="4 9" id="KW-1133">Transmembrane helix</keyword>
<evidence type="ECO:0000256" key="6">
    <source>
        <dbReference type="ARBA" id="ARBA00023065"/>
    </source>
</evidence>